<dbReference type="Pfam" id="PF22673">
    <property type="entry name" value="MCP-like_PDC_1"/>
    <property type="match status" value="1"/>
</dbReference>
<dbReference type="eggNOG" id="COG2770">
    <property type="taxonomic scope" value="Bacteria"/>
</dbReference>
<evidence type="ECO:0000256" key="1">
    <source>
        <dbReference type="SAM" id="Phobius"/>
    </source>
</evidence>
<dbReference type="KEGG" id="pseo:OM33_07770"/>
<dbReference type="GO" id="GO:0005230">
    <property type="term" value="F:extracellular ligand-gated monoatomic ion channel activity"/>
    <property type="evidence" value="ECO:0007669"/>
    <property type="project" value="InterPro"/>
</dbReference>
<keyword evidence="1" id="KW-1133">Transmembrane helix</keyword>
<evidence type="ECO:0000313" key="2">
    <source>
        <dbReference type="EMBL" id="AIY66326.1"/>
    </source>
</evidence>
<feature type="transmembrane region" description="Helical" evidence="1">
    <location>
        <begin position="307"/>
        <end position="325"/>
    </location>
</feature>
<evidence type="ECO:0000313" key="3">
    <source>
        <dbReference type="Proteomes" id="UP000030341"/>
    </source>
</evidence>
<protein>
    <recommendedName>
        <fullName evidence="4">Cache domain-containing protein</fullName>
    </recommendedName>
</protein>
<dbReference type="Proteomes" id="UP000030341">
    <property type="component" value="Chromosome 1"/>
</dbReference>
<dbReference type="InterPro" id="IPR036734">
    <property type="entry name" value="Neur_chan_lig-bd_sf"/>
</dbReference>
<dbReference type="Gene3D" id="3.30.450.20">
    <property type="entry name" value="PAS domain"/>
    <property type="match status" value="1"/>
</dbReference>
<feature type="transmembrane region" description="Helical" evidence="1">
    <location>
        <begin position="601"/>
        <end position="619"/>
    </location>
</feature>
<feature type="transmembrane region" description="Helical" evidence="1">
    <location>
        <begin position="631"/>
        <end position="650"/>
    </location>
</feature>
<dbReference type="AlphaFoldDB" id="A0A0A7EJT7"/>
<feature type="transmembrane region" description="Helical" evidence="1">
    <location>
        <begin position="337"/>
        <end position="354"/>
    </location>
</feature>
<feature type="transmembrane region" description="Helical" evidence="1">
    <location>
        <begin position="568"/>
        <end position="589"/>
    </location>
</feature>
<proteinExistence type="predicted"/>
<keyword evidence="3" id="KW-1185">Reference proteome</keyword>
<dbReference type="CDD" id="cd18774">
    <property type="entry name" value="PDC2_HK_sensor"/>
    <property type="match status" value="1"/>
</dbReference>
<reference evidence="2 3" key="1">
    <citation type="submission" date="2014-11" db="EMBL/GenBank/DDBJ databases">
        <title>Complete Genome Sequence of Pseudoalteromonas sp. Strain OCN003 Isolated from Kaneohe Bay, Oahu, Hawaii.</title>
        <authorList>
            <person name="Beurmann S."/>
            <person name="Videau P."/>
            <person name="Ushijima B."/>
            <person name="Smith A.M."/>
            <person name="Aeby G.S."/>
            <person name="Callahan S.M."/>
            <person name="Belcaid M."/>
        </authorList>
    </citation>
    <scope>NUCLEOTIDE SEQUENCE [LARGE SCALE GENOMIC DNA]</scope>
    <source>
        <strain evidence="2 3">OCN003</strain>
    </source>
</reference>
<dbReference type="Gene3D" id="2.70.170.10">
    <property type="entry name" value="Neurotransmitter-gated ion-channel ligand-binding domain"/>
    <property type="match status" value="1"/>
</dbReference>
<dbReference type="STRING" id="1348114.OM33_07770"/>
<feature type="transmembrane region" description="Helical" evidence="1">
    <location>
        <begin position="671"/>
        <end position="689"/>
    </location>
</feature>
<evidence type="ECO:0008006" key="4">
    <source>
        <dbReference type="Google" id="ProtNLM"/>
    </source>
</evidence>
<accession>A0A0A7EJT7</accession>
<dbReference type="CDD" id="cd12913">
    <property type="entry name" value="PDC1_MCP_like"/>
    <property type="match status" value="1"/>
</dbReference>
<name>A0A0A7EJT7_9GAMM</name>
<keyword evidence="1" id="KW-0812">Transmembrane</keyword>
<dbReference type="GO" id="GO:0016020">
    <property type="term" value="C:membrane"/>
    <property type="evidence" value="ECO:0007669"/>
    <property type="project" value="InterPro"/>
</dbReference>
<dbReference type="EMBL" id="CP009888">
    <property type="protein sequence ID" value="AIY66326.1"/>
    <property type="molecule type" value="Genomic_DNA"/>
</dbReference>
<gene>
    <name evidence="2" type="ORF">OM33_07770</name>
</gene>
<sequence>MHTPLLIFCLLFSVLSALYATFAIYQKHSRFKVDVRQQVKQQTLDAAKQIGDKLALTMTFVDEFESKITALEDKRYAPELLQYEFDTNPELFSLNVTFHPYQYDKYTRYFSPYYERLTGVERKFDLVDYDKPDVEFSWYHRPLKEGAIWTEPYYEPQNNVLMTTYSVPFYASEQAKKSGQAALGVIPSDVSLDHLTSSLRKLKLGLGGYGVIFSTEQNLISHPVFAHVREGEDKPSLVKKAEFTYLNQIEGCFDTKLDYLFFNGETLDNDEHYAACTLIPHTNWVLITRMSSDMFEIDKDFRRQTNIIAISCYAASIIFLILLLTRKRRLNWTQNNVSISIVLMISTIIVLDFARSFNEIEAEDTVIVTSNSQKEAFQTSYRNRLLQMRIEEPHFVATGAYVESIEFVNANNVHITGSVWQKLTPDQRQVLTANISFNEAIESKVEENYRKELNDGSLLVSWHFSIITRQQFDYSKYPFDHKNIVLRLSASDLGANVVLVPDLDAYERLGKKDNPAIANDIVMEEWQLVQSYFKYTFQHYNTNFGLDTFTNQDINAELNYSINLEREFLGPFVTTLLPVMVMVCLLYACVVSMAYTPYGDLRNNITAVVFTILLAHYSIREHLQIDEVVYFEIFYFLLYLIASAFMLIAHQYYKAVTSRGNAKYFKHIANIWFWPLLTVMIFVTTIMTYY</sequence>
<dbReference type="HOGENOM" id="CLU_395681_0_0_6"/>
<organism evidence="2 3">
    <name type="scientific">Pseudoalteromonas piratica</name>
    <dbReference type="NCBI Taxonomy" id="1348114"/>
    <lineage>
        <taxon>Bacteria</taxon>
        <taxon>Pseudomonadati</taxon>
        <taxon>Pseudomonadota</taxon>
        <taxon>Gammaproteobacteria</taxon>
        <taxon>Alteromonadales</taxon>
        <taxon>Pseudoalteromonadaceae</taxon>
        <taxon>Pseudoalteromonas</taxon>
    </lineage>
</organism>
<keyword evidence="1" id="KW-0472">Membrane</keyword>